<dbReference type="Proteomes" id="UP000078540">
    <property type="component" value="Unassembled WGS sequence"/>
</dbReference>
<dbReference type="Pfam" id="PF13927">
    <property type="entry name" value="Ig_3"/>
    <property type="match status" value="1"/>
</dbReference>
<dbReference type="PANTHER" id="PTHR12231:SF265">
    <property type="entry name" value="DPR-INTERACTING PROTEIN LAMBDA"/>
    <property type="match status" value="1"/>
</dbReference>
<reference evidence="11 12" key="1">
    <citation type="submission" date="2015-09" db="EMBL/GenBank/DDBJ databases">
        <title>Atta colombica WGS genome.</title>
        <authorList>
            <person name="Nygaard S."/>
            <person name="Hu H."/>
            <person name="Boomsma J."/>
            <person name="Zhang G."/>
        </authorList>
    </citation>
    <scope>NUCLEOTIDE SEQUENCE [LARGE SCALE GENOMIC DNA]</scope>
    <source>
        <strain evidence="11">Treedump-2</strain>
        <tissue evidence="11">Whole body</tissue>
    </source>
</reference>
<dbReference type="InterPro" id="IPR051170">
    <property type="entry name" value="Neural/epithelial_adhesion"/>
</dbReference>
<keyword evidence="6" id="KW-1015">Disulfide bond</keyword>
<dbReference type="SUPFAM" id="SSF48726">
    <property type="entry name" value="Immunoglobulin"/>
    <property type="match status" value="3"/>
</dbReference>
<evidence type="ECO:0000256" key="4">
    <source>
        <dbReference type="ARBA" id="ARBA00022737"/>
    </source>
</evidence>
<name>A0A195BGK8_9HYME</name>
<evidence type="ECO:0000313" key="12">
    <source>
        <dbReference type="Proteomes" id="UP000078540"/>
    </source>
</evidence>
<keyword evidence="12" id="KW-1185">Reference proteome</keyword>
<dbReference type="InterPro" id="IPR036179">
    <property type="entry name" value="Ig-like_dom_sf"/>
</dbReference>
<proteinExistence type="predicted"/>
<evidence type="ECO:0000256" key="1">
    <source>
        <dbReference type="ARBA" id="ARBA00004236"/>
    </source>
</evidence>
<dbReference type="GO" id="GO:0005886">
    <property type="term" value="C:plasma membrane"/>
    <property type="evidence" value="ECO:0007669"/>
    <property type="project" value="UniProtKB-SubCell"/>
</dbReference>
<evidence type="ECO:0000256" key="7">
    <source>
        <dbReference type="ARBA" id="ARBA00023180"/>
    </source>
</evidence>
<dbReference type="STRING" id="520822.A0A195BGK8"/>
<evidence type="ECO:0000259" key="10">
    <source>
        <dbReference type="PROSITE" id="PS50835"/>
    </source>
</evidence>
<evidence type="ECO:0000313" key="11">
    <source>
        <dbReference type="EMBL" id="KYM83356.1"/>
    </source>
</evidence>
<dbReference type="InterPro" id="IPR013783">
    <property type="entry name" value="Ig-like_fold"/>
</dbReference>
<evidence type="ECO:0000256" key="6">
    <source>
        <dbReference type="ARBA" id="ARBA00023157"/>
    </source>
</evidence>
<dbReference type="Pfam" id="PF07679">
    <property type="entry name" value="I-set"/>
    <property type="match status" value="2"/>
</dbReference>
<dbReference type="SMART" id="SM00409">
    <property type="entry name" value="IG"/>
    <property type="match status" value="3"/>
</dbReference>
<feature type="domain" description="Ig-like" evidence="10">
    <location>
        <begin position="85"/>
        <end position="170"/>
    </location>
</feature>
<dbReference type="PROSITE" id="PS50835">
    <property type="entry name" value="IG_LIKE"/>
    <property type="match status" value="3"/>
</dbReference>
<evidence type="ECO:0000256" key="2">
    <source>
        <dbReference type="ARBA" id="ARBA00022475"/>
    </source>
</evidence>
<keyword evidence="5" id="KW-0472">Membrane</keyword>
<organism evidence="11 12">
    <name type="scientific">Atta colombica</name>
    <dbReference type="NCBI Taxonomy" id="520822"/>
    <lineage>
        <taxon>Eukaryota</taxon>
        <taxon>Metazoa</taxon>
        <taxon>Ecdysozoa</taxon>
        <taxon>Arthropoda</taxon>
        <taxon>Hexapoda</taxon>
        <taxon>Insecta</taxon>
        <taxon>Pterygota</taxon>
        <taxon>Neoptera</taxon>
        <taxon>Endopterygota</taxon>
        <taxon>Hymenoptera</taxon>
        <taxon>Apocrita</taxon>
        <taxon>Aculeata</taxon>
        <taxon>Formicoidea</taxon>
        <taxon>Formicidae</taxon>
        <taxon>Myrmicinae</taxon>
        <taxon>Atta</taxon>
    </lineage>
</organism>
<evidence type="ECO:0000256" key="5">
    <source>
        <dbReference type="ARBA" id="ARBA00023136"/>
    </source>
</evidence>
<dbReference type="SMART" id="SM00408">
    <property type="entry name" value="IGc2"/>
    <property type="match status" value="3"/>
</dbReference>
<accession>A0A195BGK8</accession>
<feature type="region of interest" description="Disordered" evidence="9">
    <location>
        <begin position="393"/>
        <end position="462"/>
    </location>
</feature>
<comment type="subcellular location">
    <subcellularLocation>
        <location evidence="1">Cell membrane</location>
    </subcellularLocation>
</comment>
<feature type="compositionally biased region" description="Basic residues" evidence="9">
    <location>
        <begin position="401"/>
        <end position="413"/>
    </location>
</feature>
<feature type="domain" description="Ig-like" evidence="10">
    <location>
        <begin position="286"/>
        <end position="385"/>
    </location>
</feature>
<dbReference type="FunFam" id="2.60.40.10:FF:000328">
    <property type="entry name" value="CLUMA_CG000981, isoform A"/>
    <property type="match status" value="1"/>
</dbReference>
<evidence type="ECO:0000256" key="9">
    <source>
        <dbReference type="SAM" id="MobiDB-lite"/>
    </source>
</evidence>
<dbReference type="Gene3D" id="2.60.40.10">
    <property type="entry name" value="Immunoglobulins"/>
    <property type="match status" value="3"/>
</dbReference>
<keyword evidence="3" id="KW-0732">Signal</keyword>
<dbReference type="InterPro" id="IPR003599">
    <property type="entry name" value="Ig_sub"/>
</dbReference>
<feature type="compositionally biased region" description="Polar residues" evidence="9">
    <location>
        <begin position="438"/>
        <end position="450"/>
    </location>
</feature>
<keyword evidence="8" id="KW-0393">Immunoglobulin domain</keyword>
<evidence type="ECO:0000256" key="8">
    <source>
        <dbReference type="ARBA" id="ARBA00023319"/>
    </source>
</evidence>
<gene>
    <name evidence="11" type="ORF">ALC53_06087</name>
</gene>
<sequence length="492" mass="54843">MGVGRGGISYLFLTGIQDGESRPKDFCVTCRLFSCARHSREMDLLSLLGEERRRINSQEQPSGMIRRDEIVACVWQGQITPEVLPEFLAPLENHTVIQGRDVFFTCVVNHLQSYKVAWIKSDSRAILAIHTHMVAHNSRLSVTHNGHNTWKLHVSNVQKNDSGTYMCQVNTDPMRSQMGYMEVVIPPDIMDDESADGMVTHEGGNIRLRCVATGSPKPIVTWKREDGRNIILREDGQKQSLKTFVGETLELTGVLRQEMGTYLCIASNNVPPTVSKRYSVDVHFSPLIKVTNQLVAAPINSDVVLQCYVEASPHAMNTWYRDAGEKLLPSDKYVMTEQPLNEYSWQMNLTVNSLEKRDFGGYVCSSVNALGKYDGVVRLQELHLSAKTTPTTLMKNTDIRQRKKPVLKGKKKNNSSGRRGQAGALEEGDSINSDDDFGTTQIMTGSTQEGQRTDRPVVPSLPPPPWVTVNAANLRHPSVSAILLLLLLPTTL</sequence>
<feature type="domain" description="Ig-like" evidence="10">
    <location>
        <begin position="187"/>
        <end position="275"/>
    </location>
</feature>
<dbReference type="InterPro" id="IPR007110">
    <property type="entry name" value="Ig-like_dom"/>
</dbReference>
<keyword evidence="2" id="KW-1003">Cell membrane</keyword>
<keyword evidence="7" id="KW-0325">Glycoprotein</keyword>
<keyword evidence="4" id="KW-0677">Repeat</keyword>
<dbReference type="InterPro" id="IPR013098">
    <property type="entry name" value="Ig_I-set"/>
</dbReference>
<dbReference type="PANTHER" id="PTHR12231">
    <property type="entry name" value="CTX-RELATED TYPE I TRANSMEMBRANE PROTEIN"/>
    <property type="match status" value="1"/>
</dbReference>
<protein>
    <submittedName>
        <fullName evidence="11">Lachesin</fullName>
    </submittedName>
</protein>
<dbReference type="AlphaFoldDB" id="A0A195BGK8"/>
<dbReference type="InterPro" id="IPR003598">
    <property type="entry name" value="Ig_sub2"/>
</dbReference>
<dbReference type="GO" id="GO:0043005">
    <property type="term" value="C:neuron projection"/>
    <property type="evidence" value="ECO:0007669"/>
    <property type="project" value="TreeGrafter"/>
</dbReference>
<evidence type="ECO:0000256" key="3">
    <source>
        <dbReference type="ARBA" id="ARBA00022729"/>
    </source>
</evidence>
<dbReference type="EMBL" id="KQ976490">
    <property type="protein sequence ID" value="KYM83356.1"/>
    <property type="molecule type" value="Genomic_DNA"/>
</dbReference>
<feature type="compositionally biased region" description="Acidic residues" evidence="9">
    <location>
        <begin position="426"/>
        <end position="437"/>
    </location>
</feature>